<reference evidence="6 7" key="1">
    <citation type="submission" date="2023-02" db="EMBL/GenBank/DDBJ databases">
        <title>Mannheimia cairiniae sp. nov., a novel species of Mannheimia obtained from moscovy ducks (Cairina moschata) and reclassification of Mannheimia ovis as heterotypic synonym of Mannheimia pernigra.</title>
        <authorList>
            <person name="Christensen H."/>
        </authorList>
    </citation>
    <scope>NUCLEOTIDE SEQUENCE [LARGE SCALE GENOMIC DNA]</scope>
    <source>
        <strain evidence="6 7">AT1</strain>
    </source>
</reference>
<dbReference type="PANTHER" id="PTHR12714:SF24">
    <property type="entry name" value="SLR1182 PROTEIN"/>
    <property type="match status" value="1"/>
</dbReference>
<sequence>MQKLKLKVPPPVWFVFCAMQMWLLSQALPNHLPDYQNKGVWVLSGIVGGVGLVIALLALITIHKAKTTHSPFQPENTNQIVNWGIYSKSRNPMYLSLLLGLMAWALLLGSIFAWLVVPLFMWLITYFQIKPEEQILSKKFGQSYLDYLSEVRRWL</sequence>
<comment type="subcellular location">
    <subcellularLocation>
        <location evidence="1">Endomembrane system</location>
        <topology evidence="1">Multi-pass membrane protein</topology>
    </subcellularLocation>
</comment>
<dbReference type="RefSeq" id="WP_273749369.1">
    <property type="nucleotide sequence ID" value="NZ_JAQSJE010000006.1"/>
</dbReference>
<evidence type="ECO:0000256" key="2">
    <source>
        <dbReference type="ARBA" id="ARBA00022692"/>
    </source>
</evidence>
<name>A0ABT5MPI9_9PAST</name>
<comment type="caution">
    <text evidence="6">The sequence shown here is derived from an EMBL/GenBank/DDBJ whole genome shotgun (WGS) entry which is preliminary data.</text>
</comment>
<keyword evidence="2 5" id="KW-0812">Transmembrane</keyword>
<dbReference type="Pfam" id="PF04191">
    <property type="entry name" value="PEMT"/>
    <property type="match status" value="1"/>
</dbReference>
<gene>
    <name evidence="6" type="ORF">PTQ27_06400</name>
</gene>
<proteinExistence type="predicted"/>
<accession>A0ABT5MPI9</accession>
<evidence type="ECO:0000313" key="6">
    <source>
        <dbReference type="EMBL" id="MDD0824095.1"/>
    </source>
</evidence>
<organism evidence="6 7">
    <name type="scientific">Mannheimia cairinae</name>
    <dbReference type="NCBI Taxonomy" id="3025936"/>
    <lineage>
        <taxon>Bacteria</taxon>
        <taxon>Pseudomonadati</taxon>
        <taxon>Pseudomonadota</taxon>
        <taxon>Gammaproteobacteria</taxon>
        <taxon>Pasteurellales</taxon>
        <taxon>Pasteurellaceae</taxon>
        <taxon>Mannheimia</taxon>
    </lineage>
</organism>
<keyword evidence="7" id="KW-1185">Reference proteome</keyword>
<dbReference type="PANTHER" id="PTHR12714">
    <property type="entry name" value="PROTEIN-S ISOPRENYLCYSTEINE O-METHYLTRANSFERASE"/>
    <property type="match status" value="1"/>
</dbReference>
<dbReference type="Proteomes" id="UP001221909">
    <property type="component" value="Unassembled WGS sequence"/>
</dbReference>
<evidence type="ECO:0000256" key="4">
    <source>
        <dbReference type="ARBA" id="ARBA00023136"/>
    </source>
</evidence>
<keyword evidence="3 5" id="KW-1133">Transmembrane helix</keyword>
<dbReference type="EMBL" id="JAQSJE010000006">
    <property type="protein sequence ID" value="MDD0824095.1"/>
    <property type="molecule type" value="Genomic_DNA"/>
</dbReference>
<protein>
    <submittedName>
        <fullName evidence="6">Isoprenylcysteine carboxylmethyltransferase family protein</fullName>
    </submittedName>
</protein>
<feature type="transmembrane region" description="Helical" evidence="5">
    <location>
        <begin position="40"/>
        <end position="62"/>
    </location>
</feature>
<evidence type="ECO:0000256" key="1">
    <source>
        <dbReference type="ARBA" id="ARBA00004127"/>
    </source>
</evidence>
<feature type="transmembrane region" description="Helical" evidence="5">
    <location>
        <begin position="12"/>
        <end position="28"/>
    </location>
</feature>
<feature type="transmembrane region" description="Helical" evidence="5">
    <location>
        <begin position="97"/>
        <end position="124"/>
    </location>
</feature>
<dbReference type="InterPro" id="IPR007318">
    <property type="entry name" value="Phopholipid_MeTrfase"/>
</dbReference>
<evidence type="ECO:0000256" key="3">
    <source>
        <dbReference type="ARBA" id="ARBA00022989"/>
    </source>
</evidence>
<keyword evidence="4 5" id="KW-0472">Membrane</keyword>
<evidence type="ECO:0000313" key="7">
    <source>
        <dbReference type="Proteomes" id="UP001221909"/>
    </source>
</evidence>
<evidence type="ECO:0000256" key="5">
    <source>
        <dbReference type="SAM" id="Phobius"/>
    </source>
</evidence>
<dbReference type="Gene3D" id="1.20.120.1630">
    <property type="match status" value="1"/>
</dbReference>